<dbReference type="InterPro" id="IPR036576">
    <property type="entry name" value="WRKY_dom_sf"/>
</dbReference>
<keyword evidence="3" id="KW-0238">DNA-binding</keyword>
<evidence type="ECO:0000313" key="8">
    <source>
        <dbReference type="EMBL" id="QFI57424.1"/>
    </source>
</evidence>
<name>A0A7G3LSH5_GLYGL</name>
<accession>A0A7G3LSH5</accession>
<dbReference type="PANTHER" id="PTHR32096:SF18">
    <property type="entry name" value="DISEASE RESISTANCE PROTEIN RRS1B-RELATED"/>
    <property type="match status" value="1"/>
</dbReference>
<keyword evidence="4" id="KW-0804">Transcription</keyword>
<organism evidence="8">
    <name type="scientific">Glycyrrhiza glabra</name>
    <name type="common">Licorice</name>
    <dbReference type="NCBI Taxonomy" id="49827"/>
    <lineage>
        <taxon>Eukaryota</taxon>
        <taxon>Viridiplantae</taxon>
        <taxon>Streptophyta</taxon>
        <taxon>Embryophyta</taxon>
        <taxon>Tracheophyta</taxon>
        <taxon>Spermatophyta</taxon>
        <taxon>Magnoliopsida</taxon>
        <taxon>eudicotyledons</taxon>
        <taxon>Gunneridae</taxon>
        <taxon>Pentapetalae</taxon>
        <taxon>rosids</taxon>
        <taxon>fabids</taxon>
        <taxon>Fabales</taxon>
        <taxon>Fabaceae</taxon>
        <taxon>Papilionoideae</taxon>
        <taxon>50 kb inversion clade</taxon>
        <taxon>NPAAA clade</taxon>
        <taxon>Hologalegina</taxon>
        <taxon>IRL clade</taxon>
        <taxon>Galegeae</taxon>
        <taxon>Glycyrrhiza</taxon>
    </lineage>
</organism>
<reference evidence="8" key="1">
    <citation type="submission" date="2019-02" db="EMBL/GenBank/DDBJ databases">
        <authorList>
            <person name="Goyal P."/>
            <person name="Manzoor M.M."/>
            <person name="Vishwakarma R.A."/>
            <person name="Gupta S."/>
        </authorList>
    </citation>
    <scope>NUCLEOTIDE SEQUENCE</scope>
</reference>
<dbReference type="Pfam" id="PF03106">
    <property type="entry name" value="WRKY"/>
    <property type="match status" value="1"/>
</dbReference>
<feature type="compositionally biased region" description="Polar residues" evidence="6">
    <location>
        <begin position="320"/>
        <end position="333"/>
    </location>
</feature>
<keyword evidence="2" id="KW-0805">Transcription regulation</keyword>
<dbReference type="EMBL" id="MK511267">
    <property type="protein sequence ID" value="QFI57424.1"/>
    <property type="molecule type" value="mRNA"/>
</dbReference>
<evidence type="ECO:0000256" key="3">
    <source>
        <dbReference type="ARBA" id="ARBA00023125"/>
    </source>
</evidence>
<dbReference type="GO" id="GO:0005634">
    <property type="term" value="C:nucleus"/>
    <property type="evidence" value="ECO:0007669"/>
    <property type="project" value="UniProtKB-SubCell"/>
</dbReference>
<keyword evidence="5" id="KW-0539">Nucleus</keyword>
<dbReference type="InterPro" id="IPR044810">
    <property type="entry name" value="WRKY_plant"/>
</dbReference>
<proteinExistence type="evidence at transcript level"/>
<dbReference type="SUPFAM" id="SSF118290">
    <property type="entry name" value="WRKY DNA-binding domain"/>
    <property type="match status" value="2"/>
</dbReference>
<feature type="domain" description="WRKY" evidence="7">
    <location>
        <begin position="242"/>
        <end position="315"/>
    </location>
</feature>
<dbReference type="GO" id="GO:0003700">
    <property type="term" value="F:DNA-binding transcription factor activity"/>
    <property type="evidence" value="ECO:0007669"/>
    <property type="project" value="InterPro"/>
</dbReference>
<comment type="subcellular location">
    <subcellularLocation>
        <location evidence="1">Nucleus</location>
    </subcellularLocation>
</comment>
<evidence type="ECO:0000256" key="4">
    <source>
        <dbReference type="ARBA" id="ARBA00023163"/>
    </source>
</evidence>
<evidence type="ECO:0000256" key="1">
    <source>
        <dbReference type="ARBA" id="ARBA00004123"/>
    </source>
</evidence>
<evidence type="ECO:0000256" key="5">
    <source>
        <dbReference type="ARBA" id="ARBA00023242"/>
    </source>
</evidence>
<protein>
    <submittedName>
        <fullName evidence="8">WRKY29</fullName>
    </submittedName>
</protein>
<dbReference type="PROSITE" id="PS50811">
    <property type="entry name" value="WRKY"/>
    <property type="match status" value="1"/>
</dbReference>
<sequence length="380" mass="41363">MDKYQGDLTDIIRASGAYGSCSSSTVTSSPEAASFLSLHHWQWQLSSVPEDPSGNFGDPFSNMRDPFLVPEQLDMPAVGSAAYLINSASTTTSAEIISSSGGLEEAAACFGGSSSSNNNTCVLAQKKINLLDQGRPNCNSSILPNMMQISSINNDSAAYNKLPISPGDDHMASLSSRVVKPSAKMIHDEKASKDHCLVTNTREGVLQISSPVIRNPGLKRRKSQGKKSICIPAPADLNSRQSGEIVPSDLWAWRKYGQKPIKGSPYPRGYYRCSRGYYRCSSSKGCPARKQVERSMTDPKMLVITYSSDHNHQWPTQRNALAGSTRSSQPSKTADSKKSETTDHIQPSSTTKPEEEEQQQEISNSDSNVYPPCSCEGRDH</sequence>
<dbReference type="AlphaFoldDB" id="A0A7G3LSH5"/>
<evidence type="ECO:0000259" key="7">
    <source>
        <dbReference type="PROSITE" id="PS50811"/>
    </source>
</evidence>
<dbReference type="Gene3D" id="2.20.25.80">
    <property type="entry name" value="WRKY domain"/>
    <property type="match status" value="2"/>
</dbReference>
<dbReference type="InterPro" id="IPR003657">
    <property type="entry name" value="WRKY_dom"/>
</dbReference>
<dbReference type="GO" id="GO:0000976">
    <property type="term" value="F:transcription cis-regulatory region binding"/>
    <property type="evidence" value="ECO:0007669"/>
    <property type="project" value="TreeGrafter"/>
</dbReference>
<dbReference type="PANTHER" id="PTHR32096">
    <property type="entry name" value="WRKY TRANSCRIPTION FACTOR 30-RELATED-RELATED"/>
    <property type="match status" value="1"/>
</dbReference>
<dbReference type="SMART" id="SM00774">
    <property type="entry name" value="WRKY"/>
    <property type="match status" value="1"/>
</dbReference>
<evidence type="ECO:0000256" key="6">
    <source>
        <dbReference type="SAM" id="MobiDB-lite"/>
    </source>
</evidence>
<feature type="region of interest" description="Disordered" evidence="6">
    <location>
        <begin position="320"/>
        <end position="380"/>
    </location>
</feature>
<feature type="compositionally biased region" description="Basic and acidic residues" evidence="6">
    <location>
        <begin position="334"/>
        <end position="343"/>
    </location>
</feature>
<evidence type="ECO:0000256" key="2">
    <source>
        <dbReference type="ARBA" id="ARBA00023015"/>
    </source>
</evidence>